<feature type="compositionally biased region" description="Polar residues" evidence="3">
    <location>
        <begin position="410"/>
        <end position="420"/>
    </location>
</feature>
<dbReference type="Pfam" id="PF10428">
    <property type="entry name" value="SOG2"/>
    <property type="match status" value="1"/>
</dbReference>
<feature type="compositionally biased region" description="Basic and acidic residues" evidence="3">
    <location>
        <begin position="1421"/>
        <end position="1431"/>
    </location>
</feature>
<dbReference type="Gene3D" id="3.80.10.10">
    <property type="entry name" value="Ribonuclease Inhibitor"/>
    <property type="match status" value="1"/>
</dbReference>
<feature type="compositionally biased region" description="Polar residues" evidence="3">
    <location>
        <begin position="54"/>
        <end position="68"/>
    </location>
</feature>
<feature type="region of interest" description="Disordered" evidence="3">
    <location>
        <begin position="1370"/>
        <end position="1431"/>
    </location>
</feature>
<gene>
    <name evidence="4" type="ORF">RHTO0S_06e11342g</name>
</gene>
<dbReference type="InterPro" id="IPR019487">
    <property type="entry name" value="RAM_signalling_pathway_SOG2"/>
</dbReference>
<feature type="compositionally biased region" description="Low complexity" evidence="3">
    <location>
        <begin position="1118"/>
        <end position="1140"/>
    </location>
</feature>
<dbReference type="InterPro" id="IPR001611">
    <property type="entry name" value="Leu-rich_rpt"/>
</dbReference>
<dbReference type="SMART" id="SM00364">
    <property type="entry name" value="LRR_BAC"/>
    <property type="match status" value="3"/>
</dbReference>
<feature type="compositionally biased region" description="Polar residues" evidence="3">
    <location>
        <begin position="652"/>
        <end position="663"/>
    </location>
</feature>
<keyword evidence="2" id="KW-0677">Repeat</keyword>
<feature type="compositionally biased region" description="Pro residues" evidence="3">
    <location>
        <begin position="1087"/>
        <end position="1096"/>
    </location>
</feature>
<dbReference type="OrthoDB" id="1394818at2759"/>
<evidence type="ECO:0000256" key="1">
    <source>
        <dbReference type="ARBA" id="ARBA00022614"/>
    </source>
</evidence>
<reference evidence="4" key="1">
    <citation type="journal article" date="2014" name="Genome Announc.">
        <title>Draft genome sequence of Rhodosporidium toruloides CECT1137, an oleaginous yeast of biotechnological interest.</title>
        <authorList>
            <person name="Morin N."/>
            <person name="Calcas X."/>
            <person name="Devillers H."/>
            <person name="Durrens P."/>
            <person name="Sherman D.J."/>
            <person name="Nicaud J.-M."/>
            <person name="Neuveglise C."/>
        </authorList>
    </citation>
    <scope>NUCLEOTIDE SEQUENCE</scope>
    <source>
        <strain evidence="4">CECT1137</strain>
    </source>
</reference>
<feature type="region of interest" description="Disordered" evidence="3">
    <location>
        <begin position="744"/>
        <end position="826"/>
    </location>
</feature>
<feature type="compositionally biased region" description="Low complexity" evidence="3">
    <location>
        <begin position="676"/>
        <end position="691"/>
    </location>
</feature>
<name>A0A061B5E1_RHOTO</name>
<feature type="compositionally biased region" description="Low complexity" evidence="3">
    <location>
        <begin position="314"/>
        <end position="333"/>
    </location>
</feature>
<dbReference type="EMBL" id="LK052941">
    <property type="protein sequence ID" value="CDR42238.1"/>
    <property type="molecule type" value="Genomic_DNA"/>
</dbReference>
<feature type="compositionally biased region" description="Basic and acidic residues" evidence="3">
    <location>
        <begin position="637"/>
        <end position="647"/>
    </location>
</feature>
<feature type="region of interest" description="Disordered" evidence="3">
    <location>
        <begin position="676"/>
        <end position="721"/>
    </location>
</feature>
<feature type="compositionally biased region" description="Low complexity" evidence="3">
    <location>
        <begin position="234"/>
        <end position="250"/>
    </location>
</feature>
<dbReference type="InterPro" id="IPR050216">
    <property type="entry name" value="LRR_domain-containing"/>
</dbReference>
<feature type="compositionally biased region" description="Gly residues" evidence="3">
    <location>
        <begin position="1399"/>
        <end position="1418"/>
    </location>
</feature>
<evidence type="ECO:0000256" key="3">
    <source>
        <dbReference type="SAM" id="MobiDB-lite"/>
    </source>
</evidence>
<feature type="region of interest" description="Disordered" evidence="3">
    <location>
        <begin position="1040"/>
        <end position="1150"/>
    </location>
</feature>
<accession>A0A061B5E1</accession>
<feature type="compositionally biased region" description="Polar residues" evidence="3">
    <location>
        <begin position="1"/>
        <end position="16"/>
    </location>
</feature>
<dbReference type="SUPFAM" id="SSF52075">
    <property type="entry name" value="Outer arm dynein light chain 1"/>
    <property type="match status" value="1"/>
</dbReference>
<evidence type="ECO:0000256" key="2">
    <source>
        <dbReference type="ARBA" id="ARBA00022737"/>
    </source>
</evidence>
<keyword evidence="1" id="KW-0433">Leucine-rich repeat</keyword>
<feature type="compositionally biased region" description="Low complexity" evidence="3">
    <location>
        <begin position="26"/>
        <end position="41"/>
    </location>
</feature>
<feature type="region of interest" description="Disordered" evidence="3">
    <location>
        <begin position="612"/>
        <end position="663"/>
    </location>
</feature>
<dbReference type="GO" id="GO:0005737">
    <property type="term" value="C:cytoplasm"/>
    <property type="evidence" value="ECO:0007669"/>
    <property type="project" value="TreeGrafter"/>
</dbReference>
<sequence length="1431" mass="152136">MSYHSHTLSSPRSASSHAFRPNRSDAPAASPSVSPTTTTSARFNAALASMPSRHASQTSVSSVASDNSLGFLGPHDSMLPTDDGAFGALRRELSATEPLNGLGASEEDRPASGSSSRPGRFYDEPEQFDTLRGRPSYEMGRPDEQQDVETLGRPASIEVDGSMSFLLSPPPAALDLATPNSQAKAKDRRPGDRSFPAPLLLKSDRSYSSGGGSANPASSPYFPPTAPLSIPRRPSASTSIGGSSSTSVSPAGPPSRDWSRRDGTGQSSSSGESSRSTLPYQRHRHQQSSTSSLSHGSYLPYNSSYSYEPRQLAPSSSSTPPSSSSSRPGTQTSHASENATSAPPPSFSSSTTPPGTSSEPPISSQALLLHVLALRSAASPMALSQSQGPLSRSGTPLAAGAPSHQRIRSAGSTAADSESTPAAAEDRNAARQSTYHGGPKLDTVDLSHKRIAEVPVEVVEELKDEVEKLALGYNLLKDLPPHFGELGNRLKYLNIRVNLLTTFPAVLCSMPSIEILDISRNKIRKLPANPGTLVNLKVLSIAKNRIKRLPVWFTTMSHLKVLKLDHNPLEWPPRDVATFSPSVAGQPMSKQEEADEMQRWLPALMTWMRDHQDSELQRIQDKEREKRRRPSLAMASEDERQSSEGRIPRTTRLPTSGSGHMPQNSLTAILEPVAPLRLPSTSPSSSYARLAPDSLEADPSARHSRNASHSTAQSGNLTPLSSLRAKKSLPDLRQSHADILAERRTGPGLDAGPEPALPNLDNLPRGLLDSHSRPPIARSLSARPSTAPDDNGVSTTSDSTVIPARPNLFMRSESARPVARSAAEPALTKRQATLATGRLVLQVEADPAGRVKRAEVSRPTPVESERSSGAYFRRMSMLPVSTISKTVPVALLQFADAIRGILFSLSQVFSALRQFVVFAAQDRLPPPVARIMSIADTTMTALINALDRFDSISRRGTPPAPIIRDVFSSCRDSVAAFGELVTAIQPQLASLTLSADLRYTRTLLLMLYGAVGEVANSWSGVAPLITDIDDPSLATLVLQPPTPSPTIEPSAQIEPGPRLTRQRSVTRRHAGSFSVEDVQLGANLPPADIPPVPSLPGGPLVLDEGASANEASGGSTLRARPPASAKSSTSSISSVSTSRAAPPPPLAMPPQLGYEAMAQKAFEHPITPGGMGLFDRAGDSRAPSRQNSFSASIPPVPAIPTGAGSAMPASYHPHRVSRPVSTLNADETFVDQADSTISIASDVYGMLLDSFEDPAMSEQFADIDSRRMDELVDLCKAGHETTQRLRRAVERVRGNDGRGRLKFTTSDARKLGDASFDFVQNVIRSAKLIKSISQDFPFPLQMREAVGQLTLGTREFARLLSHAQTSFRPSQVVAREEKAAGTANGGASRDVGSLDAKTAGGGPAGTGVNGGFAGGAGPVGRDVRPRDFATG</sequence>
<feature type="compositionally biased region" description="Low complexity" evidence="3">
    <location>
        <begin position="287"/>
        <end position="297"/>
    </location>
</feature>
<feature type="compositionally biased region" description="Low complexity" evidence="3">
    <location>
        <begin position="347"/>
        <end position="362"/>
    </location>
</feature>
<dbReference type="InterPro" id="IPR032675">
    <property type="entry name" value="LRR_dom_sf"/>
</dbReference>
<proteinExistence type="predicted"/>
<feature type="compositionally biased region" description="Polar residues" evidence="3">
    <location>
        <begin position="383"/>
        <end position="394"/>
    </location>
</feature>
<feature type="compositionally biased region" description="Basic and acidic residues" evidence="3">
    <location>
        <begin position="612"/>
        <end position="624"/>
    </location>
</feature>
<dbReference type="PANTHER" id="PTHR48051">
    <property type="match status" value="1"/>
</dbReference>
<evidence type="ECO:0000313" key="4">
    <source>
        <dbReference type="EMBL" id="CDR42238.1"/>
    </source>
</evidence>
<dbReference type="PANTHER" id="PTHR48051:SF54">
    <property type="entry name" value="LEUCINE-RICH REPEAT-CONTAINING PROTEIN"/>
    <property type="match status" value="1"/>
</dbReference>
<protein>
    <submittedName>
        <fullName evidence="4">RHTO0S06e11342g1_1</fullName>
    </submittedName>
</protein>
<feature type="region of interest" description="Disordered" evidence="3">
    <location>
        <begin position="1"/>
        <end position="362"/>
    </location>
</feature>
<feature type="compositionally biased region" description="Polar residues" evidence="3">
    <location>
        <begin position="707"/>
        <end position="721"/>
    </location>
</feature>
<feature type="region of interest" description="Disordered" evidence="3">
    <location>
        <begin position="383"/>
        <end position="442"/>
    </location>
</feature>
<feature type="compositionally biased region" description="Basic residues" evidence="3">
    <location>
        <begin position="1060"/>
        <end position="1070"/>
    </location>
</feature>
<organism evidence="4">
    <name type="scientific">Rhodotorula toruloides</name>
    <name type="common">Yeast</name>
    <name type="synonym">Rhodosporidium toruloides</name>
    <dbReference type="NCBI Taxonomy" id="5286"/>
    <lineage>
        <taxon>Eukaryota</taxon>
        <taxon>Fungi</taxon>
        <taxon>Dikarya</taxon>
        <taxon>Basidiomycota</taxon>
        <taxon>Pucciniomycotina</taxon>
        <taxon>Microbotryomycetes</taxon>
        <taxon>Sporidiobolales</taxon>
        <taxon>Sporidiobolaceae</taxon>
        <taxon>Rhodotorula</taxon>
    </lineage>
</organism>
<feature type="compositionally biased region" description="Low complexity" evidence="3">
    <location>
        <begin position="267"/>
        <end position="276"/>
    </location>
</feature>
<dbReference type="Pfam" id="PF13855">
    <property type="entry name" value="LRR_8"/>
    <property type="match status" value="1"/>
</dbReference>